<comment type="caution">
    <text evidence="3">The sequence shown here is derived from an EMBL/GenBank/DDBJ whole genome shotgun (WGS) entry which is preliminary data.</text>
</comment>
<dbReference type="Proteomes" id="UP000789390">
    <property type="component" value="Unassembled WGS sequence"/>
</dbReference>
<dbReference type="OrthoDB" id="6333768at2759"/>
<evidence type="ECO:0000259" key="2">
    <source>
        <dbReference type="SMART" id="SM00458"/>
    </source>
</evidence>
<sequence length="1161" mass="133096">MAAIAISIDRALILDSVPLKDYQFPIETVNNILQNPPSIGYSLKPKSAARVVHEYLSLYLKPLRNQLIIETLVVETPCKSSEDEVRKIVFVVSSNDTVLTQFLNKGNCINNVVLLIPVNPILSRNSSISYNLNTKTLSSVHPDCNNQTDFDSNQNGLLRNEYGQAYLSVQGDSSQEATSIILESEWRNTTGQRWRFIDNQLRNDFGKCLTAWTEQLWSWNNLYQYDCHSDWAGQTWYRHGFQIVNGFNLCLTYDGTNGVMYVVQKLCDTTPPFLWYNSDTSCEDAVIIPSSTTGSRPLRNEFSREYLSVYENEDYVSHKPWSNQPGQKWKFVDGQLRNDHNKCLMVGKGWYVLQVDCSSGSVKAKTWTLNEKRQLISDGGYCLTVDGDTKGYVLISYCKDDPKYRWCIYLVRDRIGCCFGAAVSQLKLGSHRMIRFLHLSVFSLIILLQFSSASVEYFTRNHRTKRLTEFPIVDSHSSAVTQKANLSILDFTDNVNQIFVETNNDREEVISHFERIERQLDGLKDDIESIHREIKTLGVTAGYSVHEVEIKYCLSTFRQYLEHPNDEHARDVFYKQAVTLPKHLDALIDGLLGQNAFNVDILLALRDAIQCHGRKLHQKINAMMGIVQTGLWVYVKYNQMRNISDLSRSSFKRSISESFNKLSQRLQGEVHKCRTNERNIKKEIRRVIETKSASNRKEVADTLLDFLTDKYDTRKWIVVILPTTGSKNQIYSAQSGGFHTASANGTFAAAISVEQTLSVEMSTQVNAYLEKFKFPLETINNVNRFPIRLGYSLKPKERAHDVHKHLVRHLAPLRTNSQLIIESLVAETPCTTSIEKIQEFVTIVASNNTENMQFTNNDSCINHIILVVPSMKPAATLIMNNALTTISDPPSSGLLDLHCNLRNDTDSSVNQTGLLRNEYGQAYLSVQGDSSQEAASIILESEWRNTTGQRWRFVDNQLRNDFGKCLTAWTEQSWYLYQYDCHSDWAGQTWYRHGFQIVNGFNMCLSYEGKKDGRSMYVVQDLCDSTPPFLWYDWDTTCWEAIISLSAVNESRALRNEFSKRYLSGYEEESWAKHEPWSNQPGQNWEFVNGQLRNGNGKCLTGKGWYVNQVDCTDTVSAKTWTYNEKRQIASDDGYCLSVGNTEGYIVYNYCKDDPEYRWWY</sequence>
<dbReference type="InterPro" id="IPR000772">
    <property type="entry name" value="Ricin_B_lectin"/>
</dbReference>
<keyword evidence="1" id="KW-0175">Coiled coil</keyword>
<feature type="coiled-coil region" evidence="1">
    <location>
        <begin position="506"/>
        <end position="533"/>
    </location>
</feature>
<dbReference type="SMART" id="SM00458">
    <property type="entry name" value="RICIN"/>
    <property type="match status" value="4"/>
</dbReference>
<name>A0A8J2W2I5_9CRUS</name>
<feature type="domain" description="Ricin B lectin" evidence="2">
    <location>
        <begin position="296"/>
        <end position="409"/>
    </location>
</feature>
<proteinExistence type="predicted"/>
<feature type="domain" description="Ricin B lectin" evidence="2">
    <location>
        <begin position="1052"/>
        <end position="1156"/>
    </location>
</feature>
<reference evidence="3" key="1">
    <citation type="submission" date="2021-11" db="EMBL/GenBank/DDBJ databases">
        <authorList>
            <person name="Schell T."/>
        </authorList>
    </citation>
    <scope>NUCLEOTIDE SEQUENCE</scope>
    <source>
        <strain evidence="3">M5</strain>
    </source>
</reference>
<dbReference type="PANTHER" id="PTHR40472:SF6">
    <property type="entry name" value="RICIN B-TYPE LECTIN DOMAIN-CONTAINING PROTEIN"/>
    <property type="match status" value="1"/>
</dbReference>
<dbReference type="PANTHER" id="PTHR40472">
    <property type="entry name" value="RICIN B-TYPE LECTIN DOMAIN-CONTAINING PROTEIN"/>
    <property type="match status" value="1"/>
</dbReference>
<evidence type="ECO:0000256" key="1">
    <source>
        <dbReference type="SAM" id="Coils"/>
    </source>
</evidence>
<keyword evidence="4" id="KW-1185">Reference proteome</keyword>
<dbReference type="InterPro" id="IPR039051">
    <property type="entry name" value="SE-CTX-like"/>
</dbReference>
<evidence type="ECO:0000313" key="4">
    <source>
        <dbReference type="Proteomes" id="UP000789390"/>
    </source>
</evidence>
<gene>
    <name evidence="3" type="ORF">DGAL_LOCUS4782</name>
</gene>
<dbReference type="Gene3D" id="2.80.10.50">
    <property type="match status" value="4"/>
</dbReference>
<organism evidence="3 4">
    <name type="scientific">Daphnia galeata</name>
    <dbReference type="NCBI Taxonomy" id="27404"/>
    <lineage>
        <taxon>Eukaryota</taxon>
        <taxon>Metazoa</taxon>
        <taxon>Ecdysozoa</taxon>
        <taxon>Arthropoda</taxon>
        <taxon>Crustacea</taxon>
        <taxon>Branchiopoda</taxon>
        <taxon>Diplostraca</taxon>
        <taxon>Cladocera</taxon>
        <taxon>Anomopoda</taxon>
        <taxon>Daphniidae</taxon>
        <taxon>Daphnia</taxon>
    </lineage>
</organism>
<dbReference type="EMBL" id="CAKKLH010000079">
    <property type="protein sequence ID" value="CAH0102386.1"/>
    <property type="molecule type" value="Genomic_DNA"/>
</dbReference>
<dbReference type="SUPFAM" id="SSF50370">
    <property type="entry name" value="Ricin B-like lectins"/>
    <property type="match status" value="5"/>
</dbReference>
<dbReference type="CDD" id="cd00161">
    <property type="entry name" value="beta-trefoil_Ricin-like"/>
    <property type="match status" value="2"/>
</dbReference>
<feature type="domain" description="Ricin B lectin" evidence="2">
    <location>
        <begin position="910"/>
        <end position="1034"/>
    </location>
</feature>
<feature type="domain" description="Ricin B lectin" evidence="2">
    <location>
        <begin position="152"/>
        <end position="278"/>
    </location>
</feature>
<evidence type="ECO:0000313" key="3">
    <source>
        <dbReference type="EMBL" id="CAH0102386.1"/>
    </source>
</evidence>
<dbReference type="PROSITE" id="PS50231">
    <property type="entry name" value="RICIN_B_LECTIN"/>
    <property type="match status" value="3"/>
</dbReference>
<dbReference type="InterPro" id="IPR035992">
    <property type="entry name" value="Ricin_B-like_lectins"/>
</dbReference>
<dbReference type="AlphaFoldDB" id="A0A8J2W2I5"/>
<accession>A0A8J2W2I5</accession>
<protein>
    <recommendedName>
        <fullName evidence="2">Ricin B lectin domain-containing protein</fullName>
    </recommendedName>
</protein>